<feature type="transmembrane region" description="Helical" evidence="1">
    <location>
        <begin position="160"/>
        <end position="181"/>
    </location>
</feature>
<evidence type="ECO:0000313" key="4">
    <source>
        <dbReference type="Proteomes" id="UP000253034"/>
    </source>
</evidence>
<dbReference type="Proteomes" id="UP000253034">
    <property type="component" value="Unassembled WGS sequence"/>
</dbReference>
<dbReference type="EMBL" id="QPJT01000029">
    <property type="protein sequence ID" value="RCX10422.1"/>
    <property type="molecule type" value="Genomic_DNA"/>
</dbReference>
<accession>A0A369AM06</accession>
<feature type="chain" id="PRO_5017059711" description="TrbL/VirB6 plasmid conjugal transfer protein" evidence="2">
    <location>
        <begin position="19"/>
        <end position="789"/>
    </location>
</feature>
<feature type="transmembrane region" description="Helical" evidence="1">
    <location>
        <begin position="313"/>
        <end position="335"/>
    </location>
</feature>
<feature type="transmembrane region" description="Helical" evidence="1">
    <location>
        <begin position="280"/>
        <end position="301"/>
    </location>
</feature>
<comment type="caution">
    <text evidence="3">The sequence shown here is derived from an EMBL/GenBank/DDBJ whole genome shotgun (WGS) entry which is preliminary data.</text>
</comment>
<gene>
    <name evidence="3" type="ORF">DFR58_12914</name>
</gene>
<keyword evidence="1" id="KW-0812">Transmembrane</keyword>
<feature type="transmembrane region" description="Helical" evidence="1">
    <location>
        <begin position="255"/>
        <end position="275"/>
    </location>
</feature>
<keyword evidence="1" id="KW-0472">Membrane</keyword>
<reference evidence="3 4" key="1">
    <citation type="submission" date="2018-07" db="EMBL/GenBank/DDBJ databases">
        <title>Genomic Encyclopedia of Type Strains, Phase IV (KMG-IV): sequencing the most valuable type-strain genomes for metagenomic binning, comparative biology and taxonomic classification.</title>
        <authorList>
            <person name="Goeker M."/>
        </authorList>
    </citation>
    <scope>NUCLEOTIDE SEQUENCE [LARGE SCALE GENOMIC DNA]</scope>
    <source>
        <strain evidence="3 4">DSM 27016</strain>
    </source>
</reference>
<sequence length="789" mass="89245">MALIFLLLFLNMPGKARAISNEQSEAFAATTADADTDDEEERNWFQKIGDSVNEVMKPVNEIIKAVKDILTNGVSYILDLTIGSILQGAYSQVVEGMARWVFLTPKLINFAWVKKLWWVCYILGTVALVMGMLFTAWSIVAGKKKRFEQKGREFNPSGMLVTLIVAFIGITFSLFIADTIITAENKMLNSIASNTLYEQYEKHREGMAAIGINDNLTKEETGFDSFSGDTLCRMAYGLDLNPSQSITGSFIKQSGFSVLIPMSLAMVVLILIGVFGLLRFFVIGILGAASPFWFSYCAFSGDTDPAWGWVNLFARSVALSFFFDMAWLFSVYVNINIEENFFGSGQLIASLLFLLALVIAIKFWFKWVIKAVMNPVKLAGAEARMRWGSASEGIGRGMQKMGARYGLGELGYMGGQMAAAGKAYQQIAKETKEDNYDWEKGSVKDRLLDAKQRYENDYVRQYGTEGYMNPKGSVTVENEGTLMQLNAVGLDTGEVYNILNKGGLGEVAFKTEDGRVMVDAEHMEQAKQAVRNSFEEAHIEENSIIGDDIGFKVKGIEDTSKIETLLNDNKIRYKELRKDSHSITLEKKQIEQLIDWVKIGKEIHPENFAEQAKYEKYDSLLKKFVPGAKGIYNYMLDDGNEYIEAKKMLDKLAVDYKVDSKTNSELWVDNSYRDIFMENLANEDDSNSLDFEESKEYVYFKVNSKDLKGLKDEINSQFPDSAFIAGSCIAVEKDDEKDERINRLIQAYFKKTPYWEDNKGRYWYKDSSVRRIVPHMTKPERGGRYMGKR</sequence>
<feature type="signal peptide" evidence="2">
    <location>
        <begin position="1"/>
        <end position="18"/>
    </location>
</feature>
<keyword evidence="4" id="KW-1185">Reference proteome</keyword>
<feature type="transmembrane region" description="Helical" evidence="1">
    <location>
        <begin position="116"/>
        <end position="140"/>
    </location>
</feature>
<evidence type="ECO:0000256" key="1">
    <source>
        <dbReference type="SAM" id="Phobius"/>
    </source>
</evidence>
<keyword evidence="1" id="KW-1133">Transmembrane helix</keyword>
<evidence type="ECO:0000256" key="2">
    <source>
        <dbReference type="SAM" id="SignalP"/>
    </source>
</evidence>
<protein>
    <recommendedName>
        <fullName evidence="5">TrbL/VirB6 plasmid conjugal transfer protein</fullName>
    </recommendedName>
</protein>
<feature type="transmembrane region" description="Helical" evidence="1">
    <location>
        <begin position="347"/>
        <end position="365"/>
    </location>
</feature>
<evidence type="ECO:0000313" key="3">
    <source>
        <dbReference type="EMBL" id="RCX10422.1"/>
    </source>
</evidence>
<name>A0A369AM06_9FIRM</name>
<proteinExistence type="predicted"/>
<dbReference type="AlphaFoldDB" id="A0A369AM06"/>
<organism evidence="3 4">
    <name type="scientific">Anaerobacterium chartisolvens</name>
    <dbReference type="NCBI Taxonomy" id="1297424"/>
    <lineage>
        <taxon>Bacteria</taxon>
        <taxon>Bacillati</taxon>
        <taxon>Bacillota</taxon>
        <taxon>Clostridia</taxon>
        <taxon>Eubacteriales</taxon>
        <taxon>Oscillospiraceae</taxon>
        <taxon>Anaerobacterium</taxon>
    </lineage>
</organism>
<evidence type="ECO:0008006" key="5">
    <source>
        <dbReference type="Google" id="ProtNLM"/>
    </source>
</evidence>
<keyword evidence="2" id="KW-0732">Signal</keyword>